<evidence type="ECO:0000313" key="2">
    <source>
        <dbReference type="EMBL" id="MBO8440305.1"/>
    </source>
</evidence>
<evidence type="ECO:0000259" key="1">
    <source>
        <dbReference type="Pfam" id="PF00535"/>
    </source>
</evidence>
<feature type="domain" description="Glycosyltransferase 2-like" evidence="1">
    <location>
        <begin position="245"/>
        <end position="378"/>
    </location>
</feature>
<comment type="caution">
    <text evidence="2">The sequence shown here is derived from an EMBL/GenBank/DDBJ whole genome shotgun (WGS) entry which is preliminary data.</text>
</comment>
<dbReference type="Pfam" id="PF00535">
    <property type="entry name" value="Glycos_transf_2"/>
    <property type="match status" value="1"/>
</dbReference>
<organism evidence="2 3">
    <name type="scientific">Candidatus Aphodosoma intestinipullorum</name>
    <dbReference type="NCBI Taxonomy" id="2840674"/>
    <lineage>
        <taxon>Bacteria</taxon>
        <taxon>Pseudomonadati</taxon>
        <taxon>Bacteroidota</taxon>
        <taxon>Bacteroidia</taxon>
        <taxon>Bacteroidales</taxon>
        <taxon>Candidatus Aphodosoma</taxon>
    </lineage>
</organism>
<dbReference type="InterPro" id="IPR001173">
    <property type="entry name" value="Glyco_trans_2-like"/>
</dbReference>
<dbReference type="InterPro" id="IPR029044">
    <property type="entry name" value="Nucleotide-diphossugar_trans"/>
</dbReference>
<gene>
    <name evidence="2" type="ORF">IAC51_06605</name>
</gene>
<dbReference type="Gene3D" id="3.90.550.10">
    <property type="entry name" value="Spore Coat Polysaccharide Biosynthesis Protein SpsA, Chain A"/>
    <property type="match status" value="1"/>
</dbReference>
<dbReference type="CDD" id="cd00761">
    <property type="entry name" value="Glyco_tranf_GTA_type"/>
    <property type="match status" value="1"/>
</dbReference>
<protein>
    <submittedName>
        <fullName evidence="2">Glycosyltransferase family 2 protein</fullName>
    </submittedName>
</protein>
<dbReference type="SUPFAM" id="SSF53448">
    <property type="entry name" value="Nucleotide-diphospho-sugar transferases"/>
    <property type="match status" value="1"/>
</dbReference>
<proteinExistence type="predicted"/>
<dbReference type="Proteomes" id="UP000712007">
    <property type="component" value="Unassembled WGS sequence"/>
</dbReference>
<dbReference type="PANTHER" id="PTHR43685">
    <property type="entry name" value="GLYCOSYLTRANSFERASE"/>
    <property type="match status" value="1"/>
</dbReference>
<reference evidence="2" key="2">
    <citation type="journal article" date="2021" name="PeerJ">
        <title>Extensive microbial diversity within the chicken gut microbiome revealed by metagenomics and culture.</title>
        <authorList>
            <person name="Gilroy R."/>
            <person name="Ravi A."/>
            <person name="Getino M."/>
            <person name="Pursley I."/>
            <person name="Horton D.L."/>
            <person name="Alikhan N.F."/>
            <person name="Baker D."/>
            <person name="Gharbi K."/>
            <person name="Hall N."/>
            <person name="Watson M."/>
            <person name="Adriaenssens E.M."/>
            <person name="Foster-Nyarko E."/>
            <person name="Jarju S."/>
            <person name="Secka A."/>
            <person name="Antonio M."/>
            <person name="Oren A."/>
            <person name="Chaudhuri R.R."/>
            <person name="La Ragione R."/>
            <person name="Hildebrand F."/>
            <person name="Pallen M.J."/>
        </authorList>
    </citation>
    <scope>NUCLEOTIDE SEQUENCE</scope>
    <source>
        <strain evidence="2">3924</strain>
    </source>
</reference>
<dbReference type="AlphaFoldDB" id="A0A940DKS4"/>
<dbReference type="InterPro" id="IPR050834">
    <property type="entry name" value="Glycosyltransf_2"/>
</dbReference>
<dbReference type="PANTHER" id="PTHR43685:SF2">
    <property type="entry name" value="GLYCOSYLTRANSFERASE 2-LIKE DOMAIN-CONTAINING PROTEIN"/>
    <property type="match status" value="1"/>
</dbReference>
<sequence>MGNINCFIPAESAEQCAATASALRTSAAVNDIYLIASRPIEVPGCKCITADTFSGTDAVRQIAAISRSAEYVLIYTKQTPLEWVQHGLERMHSVAEASHCGLLYSDYYETVNGERRQHPTIDYQLGSVRDDFDFGPVLMYRADLLRHAVEEIRGDYRYAGLYALRLGISRHSSVMRLNECLYRVAEHDTRRSGEKQFDYVDPRNRDVQVEMENVCTDHLRRTGAYLAPEFGEIDIEQGEFPLEASVIIPVRNRARTIEDAVRSALRQKTSFPFNVIVIDNHSTDGTTDILKRLSHEDKRVLHIVPKRTDLGIGGCWNEGIDRPECGRFAVQLDSDDIYQDEHTLQTIVDEFRRQRCPMVIGSYTMTDGQMRPIAPGLIDHREWTEENGRNNALRINGLGAPRAFYTPLLREMHLPDTSYGEDYAMGLAISRRYRIGRIYTSLYLCRRWEGNSDAALDITRINANNAYKDKLRTIEIMARINMNLSSENNRQKI</sequence>
<name>A0A940DKS4_9BACT</name>
<dbReference type="EMBL" id="JADIMV010000113">
    <property type="protein sequence ID" value="MBO8440305.1"/>
    <property type="molecule type" value="Genomic_DNA"/>
</dbReference>
<evidence type="ECO:0000313" key="3">
    <source>
        <dbReference type="Proteomes" id="UP000712007"/>
    </source>
</evidence>
<reference evidence="2" key="1">
    <citation type="submission" date="2020-10" db="EMBL/GenBank/DDBJ databases">
        <authorList>
            <person name="Gilroy R."/>
        </authorList>
    </citation>
    <scope>NUCLEOTIDE SEQUENCE</scope>
    <source>
        <strain evidence="2">3924</strain>
    </source>
</reference>
<accession>A0A940DKS4</accession>